<evidence type="ECO:0000256" key="1">
    <source>
        <dbReference type="SAM" id="Phobius"/>
    </source>
</evidence>
<evidence type="ECO:0000313" key="2">
    <source>
        <dbReference type="EMBL" id="GAJ46687.1"/>
    </source>
</evidence>
<gene>
    <name evidence="2" type="ORF">HE1_01025</name>
</gene>
<feature type="transmembrane region" description="Helical" evidence="1">
    <location>
        <begin position="103"/>
        <end position="124"/>
    </location>
</feature>
<comment type="caution">
    <text evidence="2">The sequence shown here is derived from an EMBL/GenBank/DDBJ whole genome shotgun (WGS) entry which is preliminary data.</text>
</comment>
<dbReference type="EMBL" id="BAUP01000124">
    <property type="protein sequence ID" value="GAJ46687.1"/>
    <property type="molecule type" value="Genomic_DNA"/>
</dbReference>
<feature type="transmembrane region" description="Helical" evidence="1">
    <location>
        <begin position="68"/>
        <end position="91"/>
    </location>
</feature>
<keyword evidence="1" id="KW-1133">Transmembrane helix</keyword>
<dbReference type="AlphaFoldDB" id="A0A023E0T8"/>
<keyword evidence="3" id="KW-1185">Reference proteome</keyword>
<sequence>MKLIDSLFKRLDLCSINYMHYLLPTTVRYIPGYHILECTDLTFNFPHYQFFRYSFNAFKEIFVYLYNFSYFISFLLIFQILHGIFYFFYSFFNFRRGCLFRPFVFYFLQTIFNFLSSFSFYPFYSYNNSYNILSFFIY</sequence>
<dbReference type="Proteomes" id="UP000024842">
    <property type="component" value="Unassembled WGS sequence"/>
</dbReference>
<keyword evidence="1" id="KW-0812">Transmembrane</keyword>
<keyword evidence="1" id="KW-0472">Membrane</keyword>
<name>A0A023E0T8_9PROT</name>
<dbReference type="STRING" id="1427503.HE1_01025"/>
<accession>A0A023E0T8</accession>
<organism evidence="2 3">
    <name type="scientific">Holospora elegans E1</name>
    <dbReference type="NCBI Taxonomy" id="1427503"/>
    <lineage>
        <taxon>Bacteria</taxon>
        <taxon>Pseudomonadati</taxon>
        <taxon>Pseudomonadota</taxon>
        <taxon>Alphaproteobacteria</taxon>
        <taxon>Holosporales</taxon>
        <taxon>Holosporaceae</taxon>
        <taxon>Holospora</taxon>
    </lineage>
</organism>
<evidence type="ECO:0000313" key="3">
    <source>
        <dbReference type="Proteomes" id="UP000024842"/>
    </source>
</evidence>
<protein>
    <submittedName>
        <fullName evidence="2">Uncharacterized protein</fullName>
    </submittedName>
</protein>
<reference evidence="2 3" key="1">
    <citation type="journal article" date="2014" name="FEMS Microbiol. Lett.">
        <title>Draft genome sequences of three Holospora species (Holospora obtusa, Holospora undulata, and Holospora elegans), endonuclear symbiotic bacteria of the ciliate Paramecium caudatum.</title>
        <authorList>
            <person name="Dohra H."/>
            <person name="Tanaka K."/>
            <person name="Suzuki T."/>
            <person name="Fujishima M."/>
            <person name="Suzuki H."/>
        </authorList>
    </citation>
    <scope>NUCLEOTIDE SEQUENCE [LARGE SCALE GENOMIC DNA]</scope>
    <source>
        <strain evidence="2 3">E1</strain>
    </source>
</reference>
<proteinExistence type="predicted"/>